<accession>A0A3B0C7V5</accession>
<name>A0A3B0C7V5_9FLAO</name>
<organism evidence="1 2">
    <name type="scientific">Ulvibacterium marinum</name>
    <dbReference type="NCBI Taxonomy" id="2419782"/>
    <lineage>
        <taxon>Bacteria</taxon>
        <taxon>Pseudomonadati</taxon>
        <taxon>Bacteroidota</taxon>
        <taxon>Flavobacteriia</taxon>
        <taxon>Flavobacteriales</taxon>
        <taxon>Flavobacteriaceae</taxon>
        <taxon>Ulvibacterium</taxon>
    </lineage>
</organism>
<protein>
    <recommendedName>
        <fullName evidence="3">Porin</fullName>
    </recommendedName>
</protein>
<comment type="caution">
    <text evidence="1">The sequence shown here is derived from an EMBL/GenBank/DDBJ whole genome shotgun (WGS) entry which is preliminary data.</text>
</comment>
<proteinExistence type="predicted"/>
<dbReference type="Proteomes" id="UP000276603">
    <property type="component" value="Unassembled WGS sequence"/>
</dbReference>
<sequence length="430" mass="49407">MLVDTFIGSTGNTNGIMILGLPLLQYVQMKNRKVLGILCLIGFTYGFAQNDDAKKKVEHDLELEIEAEYRYFFDPGQFDGQEAHYPSLAFRPEYSASWNKGYESINAKGFFRLDRDDERTHWDIRELYYQKAKGSWELSVGLKKVYWGVIESNHLVDVINQTDAVETFDGEEKLGQPMVQFSWITNSWGTFDFFYLPYHRKRTFPGVAGRLRFGTVINQDDLGYESGAEEWRQDFAFRWKHYFGIFDVGLSHFYGNGREPLFLFEPSGAINSFYPVIHQSGLELQATHDAFLWKLESIYRHAEAQDFFALAAGLEYTFSNIDGNGLDIGILGEYLYDERDELALTALQNDVFFGSRIAFNDNADTSILIGGITDLESSSKIFSLEASRRFGSTWTVEAEARIFNAIDENELILSNFRDDSFLRIAISKYF</sequence>
<evidence type="ECO:0000313" key="2">
    <source>
        <dbReference type="Proteomes" id="UP000276603"/>
    </source>
</evidence>
<dbReference type="EMBL" id="RBCJ01000003">
    <property type="protein sequence ID" value="RKN79667.1"/>
    <property type="molecule type" value="Genomic_DNA"/>
</dbReference>
<dbReference type="AlphaFoldDB" id="A0A3B0C7V5"/>
<evidence type="ECO:0008006" key="3">
    <source>
        <dbReference type="Google" id="ProtNLM"/>
    </source>
</evidence>
<keyword evidence="2" id="KW-1185">Reference proteome</keyword>
<evidence type="ECO:0000313" key="1">
    <source>
        <dbReference type="EMBL" id="RKN79667.1"/>
    </source>
</evidence>
<gene>
    <name evidence="1" type="ORF">D7Z94_15335</name>
</gene>
<reference evidence="1 2" key="1">
    <citation type="submission" date="2018-10" db="EMBL/GenBank/DDBJ databases">
        <title>Ulvibacterium marinum gen. nov., sp. nov., a novel marine bacterium of the family Flavobacteriaceae, isolated from a culture of the green alga Ulva prolifera.</title>
        <authorList>
            <person name="Zhang Z."/>
        </authorList>
    </citation>
    <scope>NUCLEOTIDE SEQUENCE [LARGE SCALE GENOMIC DNA]</scope>
    <source>
        <strain evidence="1 2">CCMM003</strain>
    </source>
</reference>